<proteinExistence type="predicted"/>
<dbReference type="InterPro" id="IPR023198">
    <property type="entry name" value="PGP-like_dom2"/>
</dbReference>
<dbReference type="GO" id="GO:0016791">
    <property type="term" value="F:phosphatase activity"/>
    <property type="evidence" value="ECO:0007669"/>
    <property type="project" value="UniProtKB-ARBA"/>
</dbReference>
<dbReference type="Gene3D" id="1.10.150.240">
    <property type="entry name" value="Putative phosphatase, domain 2"/>
    <property type="match status" value="1"/>
</dbReference>
<dbReference type="SUPFAM" id="SSF56784">
    <property type="entry name" value="HAD-like"/>
    <property type="match status" value="1"/>
</dbReference>
<name>A0A5N6TZK2_ASPAV</name>
<evidence type="ECO:0000313" key="1">
    <source>
        <dbReference type="EMBL" id="KAE8151797.1"/>
    </source>
</evidence>
<gene>
    <name evidence="1" type="ORF">BDV25DRAFT_171144</name>
</gene>
<dbReference type="Proteomes" id="UP000325780">
    <property type="component" value="Unassembled WGS sequence"/>
</dbReference>
<dbReference type="InterPro" id="IPR006439">
    <property type="entry name" value="HAD-SF_hydro_IA"/>
</dbReference>
<accession>A0A5N6TZK2</accession>
<keyword evidence="2" id="KW-1185">Reference proteome</keyword>
<dbReference type="NCBIfam" id="TIGR01509">
    <property type="entry name" value="HAD-SF-IA-v3"/>
    <property type="match status" value="1"/>
</dbReference>
<dbReference type="InterPro" id="IPR023214">
    <property type="entry name" value="HAD_sf"/>
</dbReference>
<dbReference type="AlphaFoldDB" id="A0A5N6TZK2"/>
<protein>
    <submittedName>
        <fullName evidence="1">HAD-like protein</fullName>
    </submittedName>
</protein>
<sequence length="476" mass="54350">MKPSSTTVLVDLGGIFMYPQLETELKTTLTSITLRRIMSSATWMSYEAGKLSESECFHQLSDQYGFEVNDLLETIQCFRATISYNKDLASAFQELKEASDAKFVLVSNISDPDYLALRQRWDDGFWSIFDHVFTSSMLGVRKPSLRFYRQVLRATRTVPQRAFIIDDRPENVLAALSLGMHGTFCTKNIPRTLTNLLGDPVQRGLAFLQRNVGQIFTTTQHGETIEEIYAPLLILEVLKDRNLVNIEPPPRLWNFFSGTPKYTSSVYPEDLDTTSLALATVPYEKATIHSILDEMLDYVDEDGMVQAYFDKSRPRVDAVISLNVLTIFYKHDRGYELPETLDWIHNILLNRAYMNGTRYYPTAEWFLYYMTRLLHGSNDPALAERLEAPLRIRVTERIGVNGDAFCLGMRILACDYLGIENSLDRETLAGMQWEDGGWEPSCMYLFPGEKREVGHRGATTAFAVKALENWTWSGMV</sequence>
<dbReference type="InterPro" id="IPR036412">
    <property type="entry name" value="HAD-like_sf"/>
</dbReference>
<dbReference type="OrthoDB" id="2012566at2759"/>
<organism evidence="1 2">
    <name type="scientific">Aspergillus avenaceus</name>
    <dbReference type="NCBI Taxonomy" id="36643"/>
    <lineage>
        <taxon>Eukaryota</taxon>
        <taxon>Fungi</taxon>
        <taxon>Dikarya</taxon>
        <taxon>Ascomycota</taxon>
        <taxon>Pezizomycotina</taxon>
        <taxon>Eurotiomycetes</taxon>
        <taxon>Eurotiomycetidae</taxon>
        <taxon>Eurotiales</taxon>
        <taxon>Aspergillaceae</taxon>
        <taxon>Aspergillus</taxon>
        <taxon>Aspergillus subgen. Circumdati</taxon>
    </lineage>
</organism>
<reference evidence="1 2" key="1">
    <citation type="submission" date="2019-04" db="EMBL/GenBank/DDBJ databases">
        <title>Friends and foes A comparative genomics study of 23 Aspergillus species from section Flavi.</title>
        <authorList>
            <consortium name="DOE Joint Genome Institute"/>
            <person name="Kjaerbolling I."/>
            <person name="Vesth T."/>
            <person name="Frisvad J.C."/>
            <person name="Nybo J.L."/>
            <person name="Theobald S."/>
            <person name="Kildgaard S."/>
            <person name="Isbrandt T."/>
            <person name="Kuo A."/>
            <person name="Sato A."/>
            <person name="Lyhne E.K."/>
            <person name="Kogle M.E."/>
            <person name="Wiebenga A."/>
            <person name="Kun R.S."/>
            <person name="Lubbers R.J."/>
            <person name="Makela M.R."/>
            <person name="Barry K."/>
            <person name="Chovatia M."/>
            <person name="Clum A."/>
            <person name="Daum C."/>
            <person name="Haridas S."/>
            <person name="He G."/>
            <person name="LaButti K."/>
            <person name="Lipzen A."/>
            <person name="Mondo S."/>
            <person name="Riley R."/>
            <person name="Salamov A."/>
            <person name="Simmons B.A."/>
            <person name="Magnuson J.K."/>
            <person name="Henrissat B."/>
            <person name="Mortensen U.H."/>
            <person name="Larsen T.O."/>
            <person name="Devries R.P."/>
            <person name="Grigoriev I.V."/>
            <person name="Machida M."/>
            <person name="Baker S.E."/>
            <person name="Andersen M.R."/>
        </authorList>
    </citation>
    <scope>NUCLEOTIDE SEQUENCE [LARGE SCALE GENOMIC DNA]</scope>
    <source>
        <strain evidence="1 2">IBT 18842</strain>
    </source>
</reference>
<dbReference type="EMBL" id="ML742064">
    <property type="protein sequence ID" value="KAE8151797.1"/>
    <property type="molecule type" value="Genomic_DNA"/>
</dbReference>
<dbReference type="PANTHER" id="PTHR43611">
    <property type="entry name" value="ALPHA-D-GLUCOSE 1-PHOSPHATE PHOSPHATASE"/>
    <property type="match status" value="1"/>
</dbReference>
<evidence type="ECO:0000313" key="2">
    <source>
        <dbReference type="Proteomes" id="UP000325780"/>
    </source>
</evidence>
<dbReference type="Gene3D" id="3.40.50.1000">
    <property type="entry name" value="HAD superfamily/HAD-like"/>
    <property type="match status" value="1"/>
</dbReference>
<dbReference type="PANTHER" id="PTHR43611:SF3">
    <property type="entry name" value="FLAVIN MONONUCLEOTIDE HYDROLASE 1, CHLOROPLATIC"/>
    <property type="match status" value="1"/>
</dbReference>